<dbReference type="AlphaFoldDB" id="A0AAW6G4W1"/>
<gene>
    <name evidence="1" type="ORF">POY80_17765</name>
</gene>
<name>A0AAW6G4W1_BACUN</name>
<accession>A0AAW6G4W1</accession>
<evidence type="ECO:0000313" key="1">
    <source>
        <dbReference type="EMBL" id="MDC1754287.1"/>
    </source>
</evidence>
<feature type="non-terminal residue" evidence="1">
    <location>
        <position position="1"/>
    </location>
</feature>
<comment type="caution">
    <text evidence="1">The sequence shown here is derived from an EMBL/GenBank/DDBJ whole genome shotgun (WGS) entry which is preliminary data.</text>
</comment>
<sequence>TYELDTQTTVSAVSDLTKGLYNKDTLMQKAIEIQGASEIDVDFDKELKQLVQKGGLLKSEGREVEKLLMNNNPEDGVTGGATLWKLTQGITAFAREQEPERCRELHEISGQLMNRVKTN</sequence>
<reference evidence="1" key="1">
    <citation type="submission" date="2022-10" db="EMBL/GenBank/DDBJ databases">
        <title>Human gut microbiome strain richness.</title>
        <authorList>
            <person name="Chen-Liaw A."/>
        </authorList>
    </citation>
    <scope>NUCLEOTIDE SEQUENCE</scope>
    <source>
        <strain evidence="1">A1_m1001262Bd0_191120</strain>
    </source>
</reference>
<protein>
    <submittedName>
        <fullName evidence="1">Uncharacterized protein</fullName>
    </submittedName>
</protein>
<dbReference type="EMBL" id="JAQNQY010000025">
    <property type="protein sequence ID" value="MDC1754287.1"/>
    <property type="molecule type" value="Genomic_DNA"/>
</dbReference>
<organism evidence="1 2">
    <name type="scientific">Bacteroides uniformis</name>
    <dbReference type="NCBI Taxonomy" id="820"/>
    <lineage>
        <taxon>Bacteria</taxon>
        <taxon>Pseudomonadati</taxon>
        <taxon>Bacteroidota</taxon>
        <taxon>Bacteroidia</taxon>
        <taxon>Bacteroidales</taxon>
        <taxon>Bacteroidaceae</taxon>
        <taxon>Bacteroides</taxon>
    </lineage>
</organism>
<evidence type="ECO:0000313" key="2">
    <source>
        <dbReference type="Proteomes" id="UP001218502"/>
    </source>
</evidence>
<proteinExistence type="predicted"/>
<dbReference type="Proteomes" id="UP001218502">
    <property type="component" value="Unassembled WGS sequence"/>
</dbReference>